<dbReference type="PANTHER" id="PTHR12042">
    <property type="entry name" value="LACTOSYLCERAMIDE 4-ALPHA-GALACTOSYLTRANSFERASE ALPHA- 1,4-GALACTOSYLTRANSFERASE"/>
    <property type="match status" value="1"/>
</dbReference>
<dbReference type="GO" id="GO:0000139">
    <property type="term" value="C:Golgi membrane"/>
    <property type="evidence" value="ECO:0007669"/>
    <property type="project" value="UniProtKB-SubCell"/>
</dbReference>
<organism evidence="8 9">
    <name type="scientific">Brassicogethes aeneus</name>
    <name type="common">Rape pollen beetle</name>
    <name type="synonym">Meligethes aeneus</name>
    <dbReference type="NCBI Taxonomy" id="1431903"/>
    <lineage>
        <taxon>Eukaryota</taxon>
        <taxon>Metazoa</taxon>
        <taxon>Ecdysozoa</taxon>
        <taxon>Arthropoda</taxon>
        <taxon>Hexapoda</taxon>
        <taxon>Insecta</taxon>
        <taxon>Pterygota</taxon>
        <taxon>Neoptera</taxon>
        <taxon>Endopterygota</taxon>
        <taxon>Coleoptera</taxon>
        <taxon>Polyphaga</taxon>
        <taxon>Cucujiformia</taxon>
        <taxon>Nitidulidae</taxon>
        <taxon>Meligethinae</taxon>
        <taxon>Brassicogethes</taxon>
    </lineage>
</organism>
<reference evidence="8" key="1">
    <citation type="submission" date="2021-12" db="EMBL/GenBank/DDBJ databases">
        <authorList>
            <person name="King R."/>
        </authorList>
    </citation>
    <scope>NUCLEOTIDE SEQUENCE</scope>
</reference>
<keyword evidence="4" id="KW-0808">Transferase</keyword>
<name>A0A9P0BK36_BRAAE</name>
<evidence type="ECO:0000256" key="1">
    <source>
        <dbReference type="ARBA" id="ARBA00004323"/>
    </source>
</evidence>
<evidence type="ECO:0000259" key="7">
    <source>
        <dbReference type="Pfam" id="PF04572"/>
    </source>
</evidence>
<keyword evidence="3" id="KW-0328">Glycosyltransferase</keyword>
<dbReference type="Gene3D" id="3.90.550.20">
    <property type="match status" value="1"/>
</dbReference>
<gene>
    <name evidence="8" type="ORF">MELIAE_LOCUS13307</name>
</gene>
<dbReference type="Pfam" id="PF04572">
    <property type="entry name" value="Gb3_synth"/>
    <property type="match status" value="1"/>
</dbReference>
<keyword evidence="6" id="KW-0472">Membrane</keyword>
<dbReference type="Proteomes" id="UP001154078">
    <property type="component" value="Chromosome 9"/>
</dbReference>
<keyword evidence="9" id="KW-1185">Reference proteome</keyword>
<dbReference type="InterPro" id="IPR051981">
    <property type="entry name" value="Glycosyltransf_32"/>
</dbReference>
<sequence>MASFPKKVFLILTGFSFLYFFVSLGTIKSSIHYYLYPREGIYCYREDVPTIQDITEVSPPKGSSIFFHETSCNSFFNGKLFITPRQACAVESAALLNPRRMVYLLFASPAVLKNEGSESDRMLEAILTYPNVRIHHLNYEKYTKGTPLEDLYRSGEIETSYYAQSHASDVLRYLTLWKYGGIYLDLDVIVIKSLSNLPGNFAGSESEANVAAGILGFNSTGIGHNLAKTCVNDLKNHFNGKEWGFNGPGVITRLLKNICGADKAKDMLKKDCQGFHVFPPESFYAIPWWNWTMFIEEKSLKEVERLTKKSYMIHVWNKFSSKMKISLNSKVPYLMYANKYCPKVISQCDSYF</sequence>
<dbReference type="AlphaFoldDB" id="A0A9P0BK36"/>
<dbReference type="OrthoDB" id="409543at2759"/>
<protein>
    <recommendedName>
        <fullName evidence="7">Alpha 1,4-glycosyltransferase domain-containing protein</fullName>
    </recommendedName>
</protein>
<dbReference type="EMBL" id="OV121140">
    <property type="protein sequence ID" value="CAH0564859.1"/>
    <property type="molecule type" value="Genomic_DNA"/>
</dbReference>
<comment type="subcellular location">
    <subcellularLocation>
        <location evidence="1">Golgi apparatus membrane</location>
        <topology evidence="1">Single-pass type II membrane protein</topology>
    </subcellularLocation>
</comment>
<evidence type="ECO:0000256" key="2">
    <source>
        <dbReference type="ARBA" id="ARBA00009003"/>
    </source>
</evidence>
<dbReference type="Pfam" id="PF04488">
    <property type="entry name" value="Gly_transf_sug"/>
    <property type="match status" value="1"/>
</dbReference>
<comment type="similarity">
    <text evidence="2">Belongs to the glycosyltransferase 32 family.</text>
</comment>
<evidence type="ECO:0000256" key="3">
    <source>
        <dbReference type="ARBA" id="ARBA00022676"/>
    </source>
</evidence>
<keyword evidence="5" id="KW-0333">Golgi apparatus</keyword>
<dbReference type="SUPFAM" id="SSF53448">
    <property type="entry name" value="Nucleotide-diphospho-sugar transferases"/>
    <property type="match status" value="1"/>
</dbReference>
<dbReference type="PANTHER" id="PTHR12042:SF21">
    <property type="entry name" value="ALPHA1,4-GALACTOSYLTRANSFERASE 1-RELATED"/>
    <property type="match status" value="1"/>
</dbReference>
<evidence type="ECO:0000313" key="8">
    <source>
        <dbReference type="EMBL" id="CAH0564859.1"/>
    </source>
</evidence>
<dbReference type="InterPro" id="IPR007652">
    <property type="entry name" value="A1-4-GlycosylTfrase_dom"/>
</dbReference>
<dbReference type="InterPro" id="IPR029044">
    <property type="entry name" value="Nucleotide-diphossugar_trans"/>
</dbReference>
<dbReference type="GO" id="GO:0016758">
    <property type="term" value="F:hexosyltransferase activity"/>
    <property type="evidence" value="ECO:0007669"/>
    <property type="project" value="TreeGrafter"/>
</dbReference>
<evidence type="ECO:0000256" key="4">
    <source>
        <dbReference type="ARBA" id="ARBA00022679"/>
    </source>
</evidence>
<evidence type="ECO:0000256" key="5">
    <source>
        <dbReference type="ARBA" id="ARBA00023034"/>
    </source>
</evidence>
<accession>A0A9P0BK36</accession>
<evidence type="ECO:0000256" key="6">
    <source>
        <dbReference type="ARBA" id="ARBA00023136"/>
    </source>
</evidence>
<dbReference type="InterPro" id="IPR007577">
    <property type="entry name" value="GlycoTrfase_DXD_sugar-bd_CS"/>
</dbReference>
<dbReference type="GO" id="GO:0006688">
    <property type="term" value="P:glycosphingolipid biosynthetic process"/>
    <property type="evidence" value="ECO:0007669"/>
    <property type="project" value="TreeGrafter"/>
</dbReference>
<proteinExistence type="inferred from homology"/>
<evidence type="ECO:0000313" key="9">
    <source>
        <dbReference type="Proteomes" id="UP001154078"/>
    </source>
</evidence>
<feature type="domain" description="Alpha 1,4-glycosyltransferase" evidence="7">
    <location>
        <begin position="221"/>
        <end position="347"/>
    </location>
</feature>